<dbReference type="EMBL" id="QVLX01000008">
    <property type="protein sequence ID" value="RGE85454.1"/>
    <property type="molecule type" value="Genomic_DNA"/>
</dbReference>
<keyword evidence="4" id="KW-0378">Hydrolase</keyword>
<dbReference type="SUPFAM" id="SSF55166">
    <property type="entry name" value="Hedgehog/DD-peptidase"/>
    <property type="match status" value="1"/>
</dbReference>
<evidence type="ECO:0000256" key="1">
    <source>
        <dbReference type="SAM" id="Coils"/>
    </source>
</evidence>
<evidence type="ECO:0000313" key="4">
    <source>
        <dbReference type="EMBL" id="RGE85454.1"/>
    </source>
</evidence>
<dbReference type="CDD" id="cd14852">
    <property type="entry name" value="LD-carboxypeptidase"/>
    <property type="match status" value="1"/>
</dbReference>
<dbReference type="Pfam" id="PF02557">
    <property type="entry name" value="VanY"/>
    <property type="match status" value="1"/>
</dbReference>
<feature type="domain" description="D-alanyl-D-alanine carboxypeptidase-like core" evidence="3">
    <location>
        <begin position="118"/>
        <end position="254"/>
    </location>
</feature>
<sequence length="276" mass="32076">MKKQTKEKWCRLELLVRYRIRKMQHPGRVFAVSCVSILVAGFLGGVALGRHVEWRKAEETMQKETDRYESLQKEYDVVKEQTEAQDKDTRPWYLMLVNQSHPMEEGYVPELANIDASHQVDKRVLEPLQQMLKAASDEGYGLYVCSAYRSVDRQKELFNESMVGYVNQGMNYYEAAIETAKSIAWPGESEHATGLAMDIVSTEYAGLDEKQGETDDQKWLMEHCYEYGFILRYPQDKSDDTGIIYEPWHYRYVGTEAALAIRDQGVTLEEYLNEEY</sequence>
<feature type="transmembrane region" description="Helical" evidence="2">
    <location>
        <begin position="29"/>
        <end position="48"/>
    </location>
</feature>
<dbReference type="Gene3D" id="3.30.1380.10">
    <property type="match status" value="1"/>
</dbReference>
<evidence type="ECO:0000313" key="5">
    <source>
        <dbReference type="Proteomes" id="UP000261080"/>
    </source>
</evidence>
<dbReference type="InterPro" id="IPR009045">
    <property type="entry name" value="Zn_M74/Hedgehog-like"/>
</dbReference>
<organism evidence="4 5">
    <name type="scientific">Sellimonas intestinalis</name>
    <dbReference type="NCBI Taxonomy" id="1653434"/>
    <lineage>
        <taxon>Bacteria</taxon>
        <taxon>Bacillati</taxon>
        <taxon>Bacillota</taxon>
        <taxon>Clostridia</taxon>
        <taxon>Lachnospirales</taxon>
        <taxon>Lachnospiraceae</taxon>
        <taxon>Sellimonas</taxon>
    </lineage>
</organism>
<dbReference type="InterPro" id="IPR003709">
    <property type="entry name" value="VanY-like_core_dom"/>
</dbReference>
<keyword evidence="1" id="KW-0175">Coiled coil</keyword>
<dbReference type="PANTHER" id="PTHR34385:SF1">
    <property type="entry name" value="PEPTIDOGLYCAN L-ALANYL-D-GLUTAMATE ENDOPEPTIDASE CWLK"/>
    <property type="match status" value="1"/>
</dbReference>
<dbReference type="AlphaFoldDB" id="A0A3E3JZM2"/>
<keyword evidence="4" id="KW-0121">Carboxypeptidase</keyword>
<dbReference type="RefSeq" id="WP_117493764.1">
    <property type="nucleotide sequence ID" value="NZ_CALBAT010000024.1"/>
</dbReference>
<name>A0A3E3JZM2_9FIRM</name>
<dbReference type="Proteomes" id="UP000261080">
    <property type="component" value="Unassembled WGS sequence"/>
</dbReference>
<dbReference type="PANTHER" id="PTHR34385">
    <property type="entry name" value="D-ALANYL-D-ALANINE CARBOXYPEPTIDASE"/>
    <property type="match status" value="1"/>
</dbReference>
<keyword evidence="4" id="KW-0645">Protease</keyword>
<feature type="coiled-coil region" evidence="1">
    <location>
        <begin position="54"/>
        <end position="88"/>
    </location>
</feature>
<reference evidence="4 5" key="1">
    <citation type="submission" date="2018-08" db="EMBL/GenBank/DDBJ databases">
        <title>A genome reference for cultivated species of the human gut microbiota.</title>
        <authorList>
            <person name="Zou Y."/>
            <person name="Xue W."/>
            <person name="Luo G."/>
        </authorList>
    </citation>
    <scope>NUCLEOTIDE SEQUENCE [LARGE SCALE GENOMIC DNA]</scope>
    <source>
        <strain evidence="4 5">AF37-2AT</strain>
    </source>
</reference>
<keyword evidence="2" id="KW-0812">Transmembrane</keyword>
<comment type="caution">
    <text evidence="4">The sequence shown here is derived from an EMBL/GenBank/DDBJ whole genome shotgun (WGS) entry which is preliminary data.</text>
</comment>
<proteinExistence type="predicted"/>
<dbReference type="GO" id="GO:0004180">
    <property type="term" value="F:carboxypeptidase activity"/>
    <property type="evidence" value="ECO:0007669"/>
    <property type="project" value="UniProtKB-KW"/>
</dbReference>
<dbReference type="InterPro" id="IPR058193">
    <property type="entry name" value="VanY/YodJ_core_dom"/>
</dbReference>
<keyword evidence="2" id="KW-1133">Transmembrane helix</keyword>
<protein>
    <submittedName>
        <fullName evidence="4">D-alanyl-D-alanine carboxypeptidase family protein</fullName>
    </submittedName>
</protein>
<dbReference type="OrthoDB" id="9792074at2"/>
<dbReference type="InterPro" id="IPR052179">
    <property type="entry name" value="DD-CPase-like"/>
</dbReference>
<gene>
    <name evidence="4" type="ORF">DW016_13140</name>
</gene>
<accession>A0A3E3JZM2</accession>
<dbReference type="GO" id="GO:0006508">
    <property type="term" value="P:proteolysis"/>
    <property type="evidence" value="ECO:0007669"/>
    <property type="project" value="InterPro"/>
</dbReference>
<evidence type="ECO:0000259" key="3">
    <source>
        <dbReference type="Pfam" id="PF02557"/>
    </source>
</evidence>
<keyword evidence="5" id="KW-1185">Reference proteome</keyword>
<evidence type="ECO:0000256" key="2">
    <source>
        <dbReference type="SAM" id="Phobius"/>
    </source>
</evidence>
<keyword evidence="2" id="KW-0472">Membrane</keyword>